<feature type="region of interest" description="Disordered" evidence="1">
    <location>
        <begin position="1"/>
        <end position="24"/>
    </location>
</feature>
<feature type="region of interest" description="Disordered" evidence="1">
    <location>
        <begin position="243"/>
        <end position="287"/>
    </location>
</feature>
<feature type="region of interest" description="Disordered" evidence="1">
    <location>
        <begin position="746"/>
        <end position="768"/>
    </location>
</feature>
<dbReference type="AlphaFoldDB" id="A0A177VF33"/>
<gene>
    <name evidence="3" type="ORF">A4X03_0g2282</name>
    <name evidence="2" type="ORF">JKIAZH3_G4293</name>
</gene>
<reference evidence="2" key="3">
    <citation type="submission" date="2020-10" db="EMBL/GenBank/DDBJ databases">
        <authorList>
            <person name="Sedaghatjoo S."/>
        </authorList>
    </citation>
    <scope>NUCLEOTIDE SEQUENCE</scope>
    <source>
        <strain evidence="2">AZH3</strain>
    </source>
</reference>
<evidence type="ECO:0000313" key="5">
    <source>
        <dbReference type="Proteomes" id="UP000836402"/>
    </source>
</evidence>
<feature type="region of interest" description="Disordered" evidence="1">
    <location>
        <begin position="924"/>
        <end position="961"/>
    </location>
</feature>
<accession>A0A177VF33</accession>
<feature type="compositionally biased region" description="Polar residues" evidence="1">
    <location>
        <begin position="660"/>
        <end position="679"/>
    </location>
</feature>
<dbReference type="Proteomes" id="UP000077671">
    <property type="component" value="Unassembled WGS sequence"/>
</dbReference>
<feature type="compositionally biased region" description="Polar residues" evidence="1">
    <location>
        <begin position="605"/>
        <end position="637"/>
    </location>
</feature>
<keyword evidence="5" id="KW-1185">Reference proteome</keyword>
<feature type="compositionally biased region" description="Polar residues" evidence="1">
    <location>
        <begin position="473"/>
        <end position="486"/>
    </location>
</feature>
<feature type="region of interest" description="Disordered" evidence="1">
    <location>
        <begin position="364"/>
        <end position="387"/>
    </location>
</feature>
<protein>
    <submittedName>
        <fullName evidence="3">Uncharacterized protein</fullName>
    </submittedName>
</protein>
<sequence length="1001" mass="108422">MTSAAKRWVRRTGRGSSKDNEVDDDIWDRNDFAFFEEVSRSRTASLASAFDTHDSSRASYSPSPLAVHRDVYTDLDSPGIRTPSGETVTYTGLPQGQVRNQTSSPPTFRMPFRSPAALRRADAQPLGSPGVQDLRRPSMTSTRAGSYSPPNGEVSTPSRSGVLAGLKRIMRRRGSKKSDTTGSPSLQNSPVLDPHQSRRSYAAHQAEHPDSRFFGLPPSALDPTIANQRVRSPDDFALSTGLGVAIEDPNAQPSQRSYRASRDRQGSAPTLQVPLRTTATSPPLSPRSRFAVWQERVPLSGPALRDRSSVDISPARNISEWTSTPPAWTIPSPPVPRRRSLAYLQSMMATQSAPLQADDATFPEQQQLKHHQPHSPDDLRFEESRPVRPQRSVDLYFASSNTDQEVMDAFNAAHDQKWSGLPSREDSHDGHALHHSRRKSEASPHSMLFANLGTPGPGVSPVPVDGHRIARSRPSTAQDAGESISQSRRRSFTPYDTRRPSVVFPSTSTHSAAIHGLVHHGKSSPVTPSSISRPLSVCSSTFDTMSMNTANSNSYAPTFATSFAEHSLPSPRTMDSGHGSRRYPSSSLCSVSDAQEELEPLGVQGSKSYHGSQHYHQPQPSTYVLKRPSSSGTNTVDLSHPSHAHGYGCAADTGSARRPYQSQAPLHQTPTARPKSATMTSRRLGSAGSTLQGMSTGHFQGTGSYSTCSHPRRRPSFGLDVAPTAAAAFDSIPSPNMISVHLPRLSQSQSQGKHAPNMNPSSAGQSEPLSVKHCLDNVLSSETNAFSMSGSPNADASEDASMADIPLAEPFEMRSPVSDTPMTPDLNGDLEEFDFRLSALVETSSPDTLTARSGDVQVSKDYRGHEDEGQLELLADDLEGDKMQRTRGGVSAEVDQDDSAADAEMAVKAPRALLIHALSKDHQRTRERQWSMDGGGRGTCGTPLAHRTSPSPRQSLSRRRSAHITHGYAAMKPSSTNSPSALARTTDDFFTSLPTPTYSYI</sequence>
<organism evidence="3 4">
    <name type="scientific">Tilletia caries</name>
    <name type="common">wheat bunt fungus</name>
    <dbReference type="NCBI Taxonomy" id="13290"/>
    <lineage>
        <taxon>Eukaryota</taxon>
        <taxon>Fungi</taxon>
        <taxon>Dikarya</taxon>
        <taxon>Basidiomycota</taxon>
        <taxon>Ustilaginomycotina</taxon>
        <taxon>Exobasidiomycetes</taxon>
        <taxon>Tilletiales</taxon>
        <taxon>Tilletiaceae</taxon>
        <taxon>Tilletia</taxon>
    </lineage>
</organism>
<proteinExistence type="predicted"/>
<comment type="caution">
    <text evidence="3">The sequence shown here is derived from an EMBL/GenBank/DDBJ whole genome shotgun (WGS) entry which is preliminary data.</text>
</comment>
<feature type="compositionally biased region" description="Polar residues" evidence="1">
    <location>
        <begin position="138"/>
        <end position="159"/>
    </location>
</feature>
<name>A0A177VF33_9BASI</name>
<dbReference type="EMBL" id="LWDD02000215">
    <property type="protein sequence ID" value="KAE8262654.1"/>
    <property type="molecule type" value="Genomic_DNA"/>
</dbReference>
<feature type="compositionally biased region" description="Polar residues" evidence="1">
    <location>
        <begin position="180"/>
        <end position="190"/>
    </location>
</feature>
<feature type="compositionally biased region" description="Polar residues" evidence="1">
    <location>
        <begin position="267"/>
        <end position="282"/>
    </location>
</feature>
<feature type="region of interest" description="Disordered" evidence="1">
    <location>
        <begin position="467"/>
        <end position="500"/>
    </location>
</feature>
<evidence type="ECO:0000313" key="4">
    <source>
        <dbReference type="Proteomes" id="UP000077671"/>
    </source>
</evidence>
<feature type="compositionally biased region" description="Polar residues" evidence="1">
    <location>
        <begin position="583"/>
        <end position="593"/>
    </location>
</feature>
<feature type="compositionally biased region" description="Basic and acidic residues" evidence="1">
    <location>
        <begin position="423"/>
        <end position="432"/>
    </location>
</feature>
<feature type="region of interest" description="Disordered" evidence="1">
    <location>
        <begin position="418"/>
        <end position="443"/>
    </location>
</feature>
<feature type="region of interest" description="Disordered" evidence="1">
    <location>
        <begin position="567"/>
        <end position="679"/>
    </location>
</feature>
<dbReference type="EMBL" id="CAJHJG010000289">
    <property type="protein sequence ID" value="CAD6900602.1"/>
    <property type="molecule type" value="Genomic_DNA"/>
</dbReference>
<evidence type="ECO:0000256" key="1">
    <source>
        <dbReference type="SAM" id="MobiDB-lite"/>
    </source>
</evidence>
<evidence type="ECO:0000313" key="3">
    <source>
        <dbReference type="EMBL" id="KAE8262654.1"/>
    </source>
</evidence>
<reference evidence="3" key="2">
    <citation type="journal article" date="2019" name="IMA Fungus">
        <title>Genome sequencing and comparison of five Tilletia species to identify candidate genes for the detection of regulated species infecting wheat.</title>
        <authorList>
            <person name="Nguyen H.D.T."/>
            <person name="Sultana T."/>
            <person name="Kesanakurti P."/>
            <person name="Hambleton S."/>
        </authorList>
    </citation>
    <scope>NUCLEOTIDE SEQUENCE</scope>
    <source>
        <strain evidence="3">DAOMC 238032</strain>
    </source>
</reference>
<reference evidence="3" key="1">
    <citation type="submission" date="2016-04" db="EMBL/GenBank/DDBJ databases">
        <authorList>
            <person name="Nguyen H.D."/>
            <person name="Kesanakurti P."/>
            <person name="Cullis J."/>
            <person name="Levesque C.A."/>
            <person name="Hambleton S."/>
        </authorList>
    </citation>
    <scope>NUCLEOTIDE SEQUENCE</scope>
    <source>
        <strain evidence="3">DAOMC 238032</strain>
    </source>
</reference>
<dbReference type="Proteomes" id="UP000836402">
    <property type="component" value="Unassembled WGS sequence"/>
</dbReference>
<evidence type="ECO:0000313" key="2">
    <source>
        <dbReference type="EMBL" id="CAD6900602.1"/>
    </source>
</evidence>
<feature type="region of interest" description="Disordered" evidence="1">
    <location>
        <begin position="92"/>
        <end position="220"/>
    </location>
</feature>
<feature type="compositionally biased region" description="Polar residues" evidence="1">
    <location>
        <begin position="92"/>
        <end position="106"/>
    </location>
</feature>
<feature type="compositionally biased region" description="Basic and acidic residues" evidence="1">
    <location>
        <begin position="374"/>
        <end position="386"/>
    </location>
</feature>